<feature type="compositionally biased region" description="Low complexity" evidence="1">
    <location>
        <begin position="113"/>
        <end position="122"/>
    </location>
</feature>
<keyword evidence="2" id="KW-1133">Transmembrane helix</keyword>
<keyword evidence="2" id="KW-0812">Transmembrane</keyword>
<reference evidence="4" key="1">
    <citation type="submission" date="2017-05" db="EMBL/GenBank/DDBJ databases">
        <authorList>
            <person name="Song R."/>
            <person name="Chenine A.L."/>
            <person name="Ruprecht R.M."/>
        </authorList>
    </citation>
    <scope>NUCLEOTIDE SEQUENCE [LARGE SCALE GENOMIC DNA]</scope>
</reference>
<feature type="compositionally biased region" description="Basic and acidic residues" evidence="1">
    <location>
        <begin position="238"/>
        <end position="250"/>
    </location>
</feature>
<dbReference type="Proteomes" id="UP000245764">
    <property type="component" value="Chromosome 1"/>
</dbReference>
<proteinExistence type="predicted"/>
<feature type="transmembrane region" description="Helical" evidence="2">
    <location>
        <begin position="145"/>
        <end position="167"/>
    </location>
</feature>
<name>A0A2H1FNT2_ZYMTR</name>
<dbReference type="PROSITE" id="PS51257">
    <property type="entry name" value="PROKAR_LIPOPROTEIN"/>
    <property type="match status" value="1"/>
</dbReference>
<protein>
    <recommendedName>
        <fullName evidence="5">Mid2 domain-containing protein</fullName>
    </recommendedName>
</protein>
<evidence type="ECO:0000256" key="2">
    <source>
        <dbReference type="SAM" id="Phobius"/>
    </source>
</evidence>
<evidence type="ECO:0000313" key="4">
    <source>
        <dbReference type="Proteomes" id="UP000245764"/>
    </source>
</evidence>
<accession>A0A2H1FNT2</accession>
<evidence type="ECO:0000256" key="1">
    <source>
        <dbReference type="SAM" id="MobiDB-lite"/>
    </source>
</evidence>
<sequence length="269" mass="28309">MVTPKMSCPSGASFYACGAGSKFVGCCASNPCGTTGCAAGSLRSTSFDSGQYNELPDQECSKESFYKCSEINPPFWGCCSSNPCGTGCPQSDLAGAFLSANEATAQPYLSLNTTWSDSSPSKTPKDDSDPKSGGPKDKHETNVGAIAGGVVGGVVLIAIVAAFILMLRRRKRRAAAKYKAGIHRPQPELQAMYPDMDESMAKHGTHSYETSPALSSNPRSPGQPPYSPQPPSYWTEAQARHVSHELRGESAVEMEDSSVPAPVSANATP</sequence>
<dbReference type="EMBL" id="LT854253">
    <property type="protein sequence ID" value="SMR42981.1"/>
    <property type="molecule type" value="Genomic_DNA"/>
</dbReference>
<evidence type="ECO:0008006" key="5">
    <source>
        <dbReference type="Google" id="ProtNLM"/>
    </source>
</evidence>
<gene>
    <name evidence="3" type="ORF">ZT1E4_G1759</name>
</gene>
<feature type="compositionally biased region" description="Polar residues" evidence="1">
    <location>
        <begin position="207"/>
        <end position="217"/>
    </location>
</feature>
<evidence type="ECO:0000313" key="3">
    <source>
        <dbReference type="EMBL" id="SMR42981.1"/>
    </source>
</evidence>
<feature type="compositionally biased region" description="Pro residues" evidence="1">
    <location>
        <begin position="221"/>
        <end position="231"/>
    </location>
</feature>
<organism evidence="3 4">
    <name type="scientific">Zymoseptoria tritici ST99CH_1E4</name>
    <dbReference type="NCBI Taxonomy" id="1276532"/>
    <lineage>
        <taxon>Eukaryota</taxon>
        <taxon>Fungi</taxon>
        <taxon>Dikarya</taxon>
        <taxon>Ascomycota</taxon>
        <taxon>Pezizomycotina</taxon>
        <taxon>Dothideomycetes</taxon>
        <taxon>Dothideomycetidae</taxon>
        <taxon>Mycosphaerellales</taxon>
        <taxon>Mycosphaerellaceae</taxon>
        <taxon>Zymoseptoria</taxon>
    </lineage>
</organism>
<dbReference type="AlphaFoldDB" id="A0A2H1FNT2"/>
<feature type="region of interest" description="Disordered" evidence="1">
    <location>
        <begin position="111"/>
        <end position="142"/>
    </location>
</feature>
<feature type="compositionally biased region" description="Basic and acidic residues" evidence="1">
    <location>
        <begin position="123"/>
        <end position="141"/>
    </location>
</feature>
<feature type="region of interest" description="Disordered" evidence="1">
    <location>
        <begin position="200"/>
        <end position="269"/>
    </location>
</feature>
<keyword evidence="2" id="KW-0472">Membrane</keyword>